<evidence type="ECO:0000256" key="5">
    <source>
        <dbReference type="ARBA" id="ARBA00023136"/>
    </source>
</evidence>
<keyword evidence="2" id="KW-1003">Cell membrane</keyword>
<dbReference type="InterPro" id="IPR000160">
    <property type="entry name" value="GGDEF_dom"/>
</dbReference>
<evidence type="ECO:0000313" key="8">
    <source>
        <dbReference type="EMBL" id="MCC2188546.1"/>
    </source>
</evidence>
<dbReference type="FunFam" id="3.30.70.270:FF:000001">
    <property type="entry name" value="Diguanylate cyclase domain protein"/>
    <property type="match status" value="1"/>
</dbReference>
<dbReference type="Proteomes" id="UP001197875">
    <property type="component" value="Unassembled WGS sequence"/>
</dbReference>
<comment type="subcellular location">
    <subcellularLocation>
        <location evidence="1">Cell membrane</location>
        <topology evidence="1">Multi-pass membrane protein</topology>
    </subcellularLocation>
</comment>
<keyword evidence="8" id="KW-0548">Nucleotidyltransferase</keyword>
<dbReference type="PROSITE" id="PS50887">
    <property type="entry name" value="GGDEF"/>
    <property type="match status" value="1"/>
</dbReference>
<dbReference type="PANTHER" id="PTHR45138">
    <property type="entry name" value="REGULATORY COMPONENTS OF SENSORY TRANSDUCTION SYSTEM"/>
    <property type="match status" value="1"/>
</dbReference>
<sequence>MRKKVEGKEVYRNYGLVVIAFLVVMTVSILIFFGVIRENVNSNTRNSLSNYTGRQCFHLQSVLEVQYEYMEGLASYIGLQEELTDDASMNLIRSVQKESYLEAVGIVDENGISTYDTGEQKDVSERAYFQQAMKGERTLSDPLVSKLSGEQRVILGVPIYQGGEVKGVLGGSYDLAYLGSLVFEDLYDGKGFQFLVTPSGEVISLDHSEDEIVNPIKTMISTEDNFYERCQRVNFIEKKNADDLRTDFEDQASGITRFQEEGVTYYLTYAPISMNNWMLCYVVPRAAAQEPYSFIEKDELILACALILAVVILFLVLASMNSRRQKTLIYYAENDELTGIFNRRAFEHKVRSWMDSEECTGKQAFLMMDVDLFKEINDVYGHAVGDKVLKQVGKILRETFRGSDILGRIGGDEFMVFMKDITEKELAARKAEELKEKLLEIDFPELKGRKITASMGIAFFPDAGESYKEVYICADKALYEAKRSGRNGYHIYHS</sequence>
<keyword evidence="8" id="KW-0808">Transferase</keyword>
<evidence type="ECO:0000259" key="7">
    <source>
        <dbReference type="PROSITE" id="PS50887"/>
    </source>
</evidence>
<organism evidence="8 9">
    <name type="scientific">Fusicatenibacter faecihominis</name>
    <dbReference type="NCBI Taxonomy" id="2881276"/>
    <lineage>
        <taxon>Bacteria</taxon>
        <taxon>Bacillati</taxon>
        <taxon>Bacillota</taxon>
        <taxon>Clostridia</taxon>
        <taxon>Lachnospirales</taxon>
        <taxon>Lachnospiraceae</taxon>
        <taxon>Fusicatenibacter</taxon>
    </lineage>
</organism>
<name>A0AAE3J4K8_9FIRM</name>
<dbReference type="CDD" id="cd12914">
    <property type="entry name" value="PDC1_DGC_like"/>
    <property type="match status" value="1"/>
</dbReference>
<dbReference type="EC" id="2.7.7.65" evidence="8"/>
<evidence type="ECO:0000256" key="3">
    <source>
        <dbReference type="ARBA" id="ARBA00022692"/>
    </source>
</evidence>
<feature type="domain" description="GGDEF" evidence="7">
    <location>
        <begin position="361"/>
        <end position="494"/>
    </location>
</feature>
<comment type="caution">
    <text evidence="8">The sequence shown here is derived from an EMBL/GenBank/DDBJ whole genome shotgun (WGS) entry which is preliminary data.</text>
</comment>
<keyword evidence="5 6" id="KW-0472">Membrane</keyword>
<dbReference type="PANTHER" id="PTHR45138:SF9">
    <property type="entry name" value="DIGUANYLATE CYCLASE DGCM-RELATED"/>
    <property type="match status" value="1"/>
</dbReference>
<gene>
    <name evidence="8" type="ORF">LKD71_01690</name>
</gene>
<keyword evidence="9" id="KW-1185">Reference proteome</keyword>
<accession>A0AAE3J4K8</accession>
<evidence type="ECO:0000256" key="4">
    <source>
        <dbReference type="ARBA" id="ARBA00022989"/>
    </source>
</evidence>
<dbReference type="GO" id="GO:0005886">
    <property type="term" value="C:plasma membrane"/>
    <property type="evidence" value="ECO:0007669"/>
    <property type="project" value="UniProtKB-SubCell"/>
</dbReference>
<dbReference type="Pfam" id="PF00990">
    <property type="entry name" value="GGDEF"/>
    <property type="match status" value="1"/>
</dbReference>
<dbReference type="InterPro" id="IPR050469">
    <property type="entry name" value="Diguanylate_Cyclase"/>
</dbReference>
<dbReference type="Pfam" id="PF02743">
    <property type="entry name" value="dCache_1"/>
    <property type="match status" value="1"/>
</dbReference>
<dbReference type="CDD" id="cd01949">
    <property type="entry name" value="GGDEF"/>
    <property type="match status" value="1"/>
</dbReference>
<dbReference type="SUPFAM" id="SSF55073">
    <property type="entry name" value="Nucleotide cyclase"/>
    <property type="match status" value="1"/>
</dbReference>
<evidence type="ECO:0000256" key="2">
    <source>
        <dbReference type="ARBA" id="ARBA00022475"/>
    </source>
</evidence>
<dbReference type="InterPro" id="IPR029151">
    <property type="entry name" value="Sensor-like_sf"/>
</dbReference>
<reference evidence="8 9" key="1">
    <citation type="submission" date="2021-10" db="EMBL/GenBank/DDBJ databases">
        <title>Anaerobic single-cell dispensing facilitates the cultivation of human gut bacteria.</title>
        <authorList>
            <person name="Afrizal A."/>
        </authorList>
    </citation>
    <scope>NUCLEOTIDE SEQUENCE [LARGE SCALE GENOMIC DNA]</scope>
    <source>
        <strain evidence="8 9">CLA-AA-H277</strain>
    </source>
</reference>
<evidence type="ECO:0000256" key="1">
    <source>
        <dbReference type="ARBA" id="ARBA00004651"/>
    </source>
</evidence>
<proteinExistence type="predicted"/>
<dbReference type="GO" id="GO:0052621">
    <property type="term" value="F:diguanylate cyclase activity"/>
    <property type="evidence" value="ECO:0007669"/>
    <property type="project" value="UniProtKB-EC"/>
</dbReference>
<dbReference type="RefSeq" id="WP_178046753.1">
    <property type="nucleotide sequence ID" value="NZ_JAJEPR010000002.1"/>
</dbReference>
<protein>
    <submittedName>
        <fullName evidence="8">Diguanylate cyclase</fullName>
        <ecNumber evidence="8">2.7.7.65</ecNumber>
    </submittedName>
</protein>
<dbReference type="InterPro" id="IPR029787">
    <property type="entry name" value="Nucleotide_cyclase"/>
</dbReference>
<evidence type="ECO:0000313" key="9">
    <source>
        <dbReference type="Proteomes" id="UP001197875"/>
    </source>
</evidence>
<dbReference type="AlphaFoldDB" id="A0AAE3J4K8"/>
<dbReference type="EMBL" id="JAJEPR010000002">
    <property type="protein sequence ID" value="MCC2188546.1"/>
    <property type="molecule type" value="Genomic_DNA"/>
</dbReference>
<dbReference type="NCBIfam" id="TIGR00254">
    <property type="entry name" value="GGDEF"/>
    <property type="match status" value="1"/>
</dbReference>
<feature type="transmembrane region" description="Helical" evidence="6">
    <location>
        <begin position="300"/>
        <end position="318"/>
    </location>
</feature>
<dbReference type="Gene3D" id="3.30.70.270">
    <property type="match status" value="1"/>
</dbReference>
<dbReference type="SUPFAM" id="SSF103190">
    <property type="entry name" value="Sensory domain-like"/>
    <property type="match status" value="1"/>
</dbReference>
<feature type="transmembrane region" description="Helical" evidence="6">
    <location>
        <begin position="12"/>
        <end position="36"/>
    </location>
</feature>
<dbReference type="Gene3D" id="3.30.450.20">
    <property type="entry name" value="PAS domain"/>
    <property type="match status" value="2"/>
</dbReference>
<dbReference type="InterPro" id="IPR033479">
    <property type="entry name" value="dCache_1"/>
</dbReference>
<dbReference type="SMART" id="SM00267">
    <property type="entry name" value="GGDEF"/>
    <property type="match status" value="1"/>
</dbReference>
<evidence type="ECO:0000256" key="6">
    <source>
        <dbReference type="SAM" id="Phobius"/>
    </source>
</evidence>
<keyword evidence="4 6" id="KW-1133">Transmembrane helix</keyword>
<keyword evidence="3 6" id="KW-0812">Transmembrane</keyword>
<dbReference type="InterPro" id="IPR043128">
    <property type="entry name" value="Rev_trsase/Diguanyl_cyclase"/>
</dbReference>